<proteinExistence type="predicted"/>
<sequence length="108" mass="12348">EMPDEFKVLPPVDWTDQININMKDLECWDRQMQSEMNLHAQDIIEANKANKIAETAKISIKHYLPDNCRKMVLDLSGNLEGDKIIVTRSKSNTVTLKHQPKKGSKDGN</sequence>
<evidence type="ECO:0000313" key="1">
    <source>
        <dbReference type="EMBL" id="SVD86155.1"/>
    </source>
</evidence>
<protein>
    <submittedName>
        <fullName evidence="1">Uncharacterized protein</fullName>
    </submittedName>
</protein>
<dbReference type="AlphaFoldDB" id="A0A382YTK1"/>
<dbReference type="EMBL" id="UINC01178155">
    <property type="protein sequence ID" value="SVD86155.1"/>
    <property type="molecule type" value="Genomic_DNA"/>
</dbReference>
<reference evidence="1" key="1">
    <citation type="submission" date="2018-05" db="EMBL/GenBank/DDBJ databases">
        <authorList>
            <person name="Lanie J.A."/>
            <person name="Ng W.-L."/>
            <person name="Kazmierczak K.M."/>
            <person name="Andrzejewski T.M."/>
            <person name="Davidsen T.M."/>
            <person name="Wayne K.J."/>
            <person name="Tettelin H."/>
            <person name="Glass J.I."/>
            <person name="Rusch D."/>
            <person name="Podicherti R."/>
            <person name="Tsui H.-C.T."/>
            <person name="Winkler M.E."/>
        </authorList>
    </citation>
    <scope>NUCLEOTIDE SEQUENCE</scope>
</reference>
<organism evidence="1">
    <name type="scientific">marine metagenome</name>
    <dbReference type="NCBI Taxonomy" id="408172"/>
    <lineage>
        <taxon>unclassified sequences</taxon>
        <taxon>metagenomes</taxon>
        <taxon>ecological metagenomes</taxon>
    </lineage>
</organism>
<gene>
    <name evidence="1" type="ORF">METZ01_LOCUS439009</name>
</gene>
<name>A0A382YTK1_9ZZZZ</name>
<feature type="non-terminal residue" evidence="1">
    <location>
        <position position="1"/>
    </location>
</feature>
<accession>A0A382YTK1</accession>